<evidence type="ECO:0000256" key="8">
    <source>
        <dbReference type="ARBA" id="ARBA00048679"/>
    </source>
</evidence>
<organism evidence="10 11">
    <name type="scientific">Neogobius melanostomus</name>
    <name type="common">round goby</name>
    <dbReference type="NCBI Taxonomy" id="47308"/>
    <lineage>
        <taxon>Eukaryota</taxon>
        <taxon>Metazoa</taxon>
        <taxon>Chordata</taxon>
        <taxon>Craniata</taxon>
        <taxon>Vertebrata</taxon>
        <taxon>Euteleostomi</taxon>
        <taxon>Actinopterygii</taxon>
        <taxon>Neopterygii</taxon>
        <taxon>Teleostei</taxon>
        <taxon>Neoteleostei</taxon>
        <taxon>Acanthomorphata</taxon>
        <taxon>Gobiaria</taxon>
        <taxon>Gobiiformes</taxon>
        <taxon>Gobioidei</taxon>
        <taxon>Gobiidae</taxon>
        <taxon>Benthophilinae</taxon>
        <taxon>Neogobiini</taxon>
        <taxon>Neogobius</taxon>
    </lineage>
</organism>
<evidence type="ECO:0000256" key="4">
    <source>
        <dbReference type="ARBA" id="ARBA00022741"/>
    </source>
</evidence>
<dbReference type="SUPFAM" id="SSF56112">
    <property type="entry name" value="Protein kinase-like (PK-like)"/>
    <property type="match status" value="1"/>
</dbReference>
<comment type="catalytic activity">
    <reaction evidence="8">
        <text>L-seryl-[protein] + ATP = O-phospho-L-seryl-[protein] + ADP + H(+)</text>
        <dbReference type="Rhea" id="RHEA:17989"/>
        <dbReference type="Rhea" id="RHEA-COMP:9863"/>
        <dbReference type="Rhea" id="RHEA-COMP:11604"/>
        <dbReference type="ChEBI" id="CHEBI:15378"/>
        <dbReference type="ChEBI" id="CHEBI:29999"/>
        <dbReference type="ChEBI" id="CHEBI:30616"/>
        <dbReference type="ChEBI" id="CHEBI:83421"/>
        <dbReference type="ChEBI" id="CHEBI:456216"/>
        <dbReference type="EC" id="2.7.11.1"/>
    </reaction>
</comment>
<keyword evidence="6" id="KW-0067">ATP-binding</keyword>
<dbReference type="PANTHER" id="PTHR43895">
    <property type="entry name" value="CALCIUM/CALMODULIN-DEPENDENT PROTEIN KINASE KINASE-RELATED"/>
    <property type="match status" value="1"/>
</dbReference>
<dbReference type="Ensembl" id="ENSNMLT00000001848.1">
    <property type="protein sequence ID" value="ENSNMLP00000001598.1"/>
    <property type="gene ID" value="ENSNMLG00000001208.1"/>
</dbReference>
<evidence type="ECO:0000313" key="10">
    <source>
        <dbReference type="Ensembl" id="ENSNMLP00000001598.1"/>
    </source>
</evidence>
<dbReference type="InterPro" id="IPR000719">
    <property type="entry name" value="Prot_kinase_dom"/>
</dbReference>
<keyword evidence="3" id="KW-0808">Transferase</keyword>
<reference evidence="10" key="2">
    <citation type="submission" date="2025-09" db="UniProtKB">
        <authorList>
            <consortium name="Ensembl"/>
        </authorList>
    </citation>
    <scope>IDENTIFICATION</scope>
</reference>
<dbReference type="InterPro" id="IPR008271">
    <property type="entry name" value="Ser/Thr_kinase_AS"/>
</dbReference>
<protein>
    <recommendedName>
        <fullName evidence="1">non-specific serine/threonine protein kinase</fullName>
        <ecNumber evidence="1">2.7.11.1</ecNumber>
    </recommendedName>
</protein>
<dbReference type="EC" id="2.7.11.1" evidence="1"/>
<keyword evidence="5" id="KW-0418">Kinase</keyword>
<dbReference type="GO" id="GO:0035861">
    <property type="term" value="C:site of double-strand break"/>
    <property type="evidence" value="ECO:0007669"/>
    <property type="project" value="TreeGrafter"/>
</dbReference>
<proteinExistence type="predicted"/>
<evidence type="ECO:0000256" key="2">
    <source>
        <dbReference type="ARBA" id="ARBA00022527"/>
    </source>
</evidence>
<keyword evidence="2" id="KW-0723">Serine/threonine-protein kinase</keyword>
<evidence type="ECO:0000256" key="1">
    <source>
        <dbReference type="ARBA" id="ARBA00012513"/>
    </source>
</evidence>
<dbReference type="Pfam" id="PF00069">
    <property type="entry name" value="Pkinase"/>
    <property type="match status" value="1"/>
</dbReference>
<evidence type="ECO:0000259" key="9">
    <source>
        <dbReference type="PROSITE" id="PS50011"/>
    </source>
</evidence>
<evidence type="ECO:0000313" key="11">
    <source>
        <dbReference type="Proteomes" id="UP000694523"/>
    </source>
</evidence>
<name>A0A8C6WEK5_9GOBI</name>
<dbReference type="GO" id="GO:0007095">
    <property type="term" value="P:mitotic G2 DNA damage checkpoint signaling"/>
    <property type="evidence" value="ECO:0007669"/>
    <property type="project" value="TreeGrafter"/>
</dbReference>
<dbReference type="PROSITE" id="PS50011">
    <property type="entry name" value="PROTEIN_KINASE_DOM"/>
    <property type="match status" value="1"/>
</dbReference>
<feature type="domain" description="Protein kinase" evidence="9">
    <location>
        <begin position="1"/>
        <end position="205"/>
    </location>
</feature>
<evidence type="ECO:0000256" key="6">
    <source>
        <dbReference type="ARBA" id="ARBA00022840"/>
    </source>
</evidence>
<dbReference type="GO" id="GO:0005634">
    <property type="term" value="C:nucleus"/>
    <property type="evidence" value="ECO:0007669"/>
    <property type="project" value="TreeGrafter"/>
</dbReference>
<keyword evidence="11" id="KW-1185">Reference proteome</keyword>
<dbReference type="Gene3D" id="1.10.510.10">
    <property type="entry name" value="Transferase(Phosphotransferase) domain 1"/>
    <property type="match status" value="1"/>
</dbReference>
<dbReference type="SMART" id="SM00220">
    <property type="entry name" value="S_TKc"/>
    <property type="match status" value="1"/>
</dbReference>
<evidence type="ECO:0000256" key="5">
    <source>
        <dbReference type="ARBA" id="ARBA00022777"/>
    </source>
</evidence>
<dbReference type="GO" id="GO:0005737">
    <property type="term" value="C:cytoplasm"/>
    <property type="evidence" value="ECO:0007669"/>
    <property type="project" value="TreeGrafter"/>
</dbReference>
<dbReference type="GO" id="GO:0004674">
    <property type="term" value="F:protein serine/threonine kinase activity"/>
    <property type="evidence" value="ECO:0007669"/>
    <property type="project" value="UniProtKB-KW"/>
</dbReference>
<dbReference type="GO" id="GO:0005524">
    <property type="term" value="F:ATP binding"/>
    <property type="evidence" value="ECO:0007669"/>
    <property type="project" value="UniProtKB-KW"/>
</dbReference>
<dbReference type="PROSITE" id="PS00108">
    <property type="entry name" value="PROTEIN_KINASE_ST"/>
    <property type="match status" value="1"/>
</dbReference>
<dbReference type="PANTHER" id="PTHR43895:SF32">
    <property type="entry name" value="SERINE_THREONINE-PROTEIN KINASE CHK1"/>
    <property type="match status" value="1"/>
</dbReference>
<dbReference type="AlphaFoldDB" id="A0A8C6WEK5"/>
<reference evidence="10" key="1">
    <citation type="submission" date="2025-08" db="UniProtKB">
        <authorList>
            <consortium name="Ensembl"/>
        </authorList>
    </citation>
    <scope>IDENTIFICATION</scope>
</reference>
<dbReference type="InterPro" id="IPR011009">
    <property type="entry name" value="Kinase-like_dom_sf"/>
</dbReference>
<sequence length="242" mass="27375">MPALPMWSKTNELDAENAIFPLSSQNHAFRRGSNAFIPHLCVNGDLSEYLKEKGPLSEECSRKFFTQLCEAVQYLHGIDVAHRDLKCENLLLDRNHNIKGRVELSNTFCGTNSYASPEVLRSKPYNPVAADVWSMGVILYKMLYNVLPYPSANLMRMVQLQTRNSVNFPDTPTVSPPANALIQSMLHPDMEYRISVASIMQSPWVEGVPSEKKLTILCRIFCELKGTLCNFLCKKINKSIVF</sequence>
<evidence type="ECO:0000256" key="7">
    <source>
        <dbReference type="ARBA" id="ARBA00047899"/>
    </source>
</evidence>
<accession>A0A8C6WEK5</accession>
<keyword evidence="4" id="KW-0547">Nucleotide-binding</keyword>
<dbReference type="Proteomes" id="UP000694523">
    <property type="component" value="Unplaced"/>
</dbReference>
<comment type="catalytic activity">
    <reaction evidence="7">
        <text>L-threonyl-[protein] + ATP = O-phospho-L-threonyl-[protein] + ADP + H(+)</text>
        <dbReference type="Rhea" id="RHEA:46608"/>
        <dbReference type="Rhea" id="RHEA-COMP:11060"/>
        <dbReference type="Rhea" id="RHEA-COMP:11605"/>
        <dbReference type="ChEBI" id="CHEBI:15378"/>
        <dbReference type="ChEBI" id="CHEBI:30013"/>
        <dbReference type="ChEBI" id="CHEBI:30616"/>
        <dbReference type="ChEBI" id="CHEBI:61977"/>
        <dbReference type="ChEBI" id="CHEBI:456216"/>
        <dbReference type="EC" id="2.7.11.1"/>
    </reaction>
</comment>
<evidence type="ECO:0000256" key="3">
    <source>
        <dbReference type="ARBA" id="ARBA00022679"/>
    </source>
</evidence>